<sequence>MDTKSLPGVPLTECGNPIQGAKLEAKWEKAQLLNHLRVGQIWTYGQGRVQPVGKEPVFFPRFFLYDLIERADRDQSPQRELLVLGQHWYDVHCLPQGPGQGSLLAIDVTYVREHERQNQQRERAIYRDVIIAATQGRLHLITESAMGHLMQAGDWVMGDELHEPAQMSQVRQAVQAWLSSWVALPRAQMYGIVLAYTEAMANGFKHARQVSYQLRVDGDKVRFFVSDHGSGITLEELPKATLLDHYSTKDSHGSGFTIMLTKMDRLYLYTGGHGTVILLEKKIEIA</sequence>
<dbReference type="AlphaFoldDB" id="A0A4R2RLD0"/>
<evidence type="ECO:0000313" key="4">
    <source>
        <dbReference type="Proteomes" id="UP000294813"/>
    </source>
</evidence>
<dbReference type="PANTHER" id="PTHR35526:SF3">
    <property type="entry name" value="ANTI-SIGMA-F FACTOR RSBW"/>
    <property type="match status" value="1"/>
</dbReference>
<name>A0A4R2RLD0_9FIRM</name>
<dbReference type="Pfam" id="PF13581">
    <property type="entry name" value="HATPase_c_2"/>
    <property type="match status" value="1"/>
</dbReference>
<dbReference type="GO" id="GO:0004674">
    <property type="term" value="F:protein serine/threonine kinase activity"/>
    <property type="evidence" value="ECO:0007669"/>
    <property type="project" value="UniProtKB-KW"/>
</dbReference>
<dbReference type="InterPro" id="IPR036890">
    <property type="entry name" value="HATPase_C_sf"/>
</dbReference>
<evidence type="ECO:0000256" key="1">
    <source>
        <dbReference type="ARBA" id="ARBA00022527"/>
    </source>
</evidence>
<dbReference type="CDD" id="cd16936">
    <property type="entry name" value="HATPase_RsbW-like"/>
    <property type="match status" value="1"/>
</dbReference>
<evidence type="ECO:0000259" key="2">
    <source>
        <dbReference type="Pfam" id="PF13581"/>
    </source>
</evidence>
<protein>
    <submittedName>
        <fullName evidence="3">Anti-sigma regulatory factor (Ser/Thr protein kinase)</fullName>
    </submittedName>
</protein>
<comment type="caution">
    <text evidence="3">The sequence shown here is derived from an EMBL/GenBank/DDBJ whole genome shotgun (WGS) entry which is preliminary data.</text>
</comment>
<organism evidence="3 4">
    <name type="scientific">Heliophilum fasciatum</name>
    <dbReference type="NCBI Taxonomy" id="35700"/>
    <lineage>
        <taxon>Bacteria</taxon>
        <taxon>Bacillati</taxon>
        <taxon>Bacillota</taxon>
        <taxon>Clostridia</taxon>
        <taxon>Eubacteriales</taxon>
        <taxon>Heliobacteriaceae</taxon>
        <taxon>Heliophilum</taxon>
    </lineage>
</organism>
<dbReference type="RefSeq" id="WP_131918874.1">
    <property type="nucleotide sequence ID" value="NZ_JAOQNU010000008.1"/>
</dbReference>
<evidence type="ECO:0000313" key="3">
    <source>
        <dbReference type="EMBL" id="TCP64730.1"/>
    </source>
</evidence>
<gene>
    <name evidence="3" type="ORF">EDD73_10883</name>
</gene>
<reference evidence="3 4" key="1">
    <citation type="submission" date="2019-03" db="EMBL/GenBank/DDBJ databases">
        <title>Genomic Encyclopedia of Type Strains, Phase IV (KMG-IV): sequencing the most valuable type-strain genomes for metagenomic binning, comparative biology and taxonomic classification.</title>
        <authorList>
            <person name="Goeker M."/>
        </authorList>
    </citation>
    <scope>NUCLEOTIDE SEQUENCE [LARGE SCALE GENOMIC DNA]</scope>
    <source>
        <strain evidence="3 4">DSM 11170</strain>
    </source>
</reference>
<keyword evidence="1" id="KW-0723">Serine/threonine-protein kinase</keyword>
<dbReference type="OrthoDB" id="2595312at2"/>
<dbReference type="Proteomes" id="UP000294813">
    <property type="component" value="Unassembled WGS sequence"/>
</dbReference>
<dbReference type="InterPro" id="IPR050267">
    <property type="entry name" value="Anti-sigma-factor_SerPK"/>
</dbReference>
<keyword evidence="1" id="KW-0418">Kinase</keyword>
<keyword evidence="1" id="KW-0808">Transferase</keyword>
<dbReference type="InterPro" id="IPR003594">
    <property type="entry name" value="HATPase_dom"/>
</dbReference>
<dbReference type="SUPFAM" id="SSF55874">
    <property type="entry name" value="ATPase domain of HSP90 chaperone/DNA topoisomerase II/histidine kinase"/>
    <property type="match status" value="1"/>
</dbReference>
<keyword evidence="4" id="KW-1185">Reference proteome</keyword>
<accession>A0A4R2RLD0</accession>
<proteinExistence type="predicted"/>
<dbReference type="PANTHER" id="PTHR35526">
    <property type="entry name" value="ANTI-SIGMA-F FACTOR RSBW-RELATED"/>
    <property type="match status" value="1"/>
</dbReference>
<feature type="domain" description="Histidine kinase/HSP90-like ATPase" evidence="2">
    <location>
        <begin position="163"/>
        <end position="280"/>
    </location>
</feature>
<dbReference type="EMBL" id="SLXT01000008">
    <property type="protein sequence ID" value="TCP64730.1"/>
    <property type="molecule type" value="Genomic_DNA"/>
</dbReference>
<dbReference type="Gene3D" id="3.30.565.10">
    <property type="entry name" value="Histidine kinase-like ATPase, C-terminal domain"/>
    <property type="match status" value="1"/>
</dbReference>